<sequence length="80" mass="8963">MTDETLVIPIEVDSPLNITFHAETGEMTVECFQFVSGAPQAKMTFRYTPQATQEMLRALAIFQEKLGTTFLTQATPHNVQ</sequence>
<proteinExistence type="predicted"/>
<gene>
    <name evidence="1" type="ORF">BV022_01480</name>
</gene>
<organism evidence="1">
    <name type="scientific">Haemophilus influenzae</name>
    <dbReference type="NCBI Taxonomy" id="727"/>
    <lineage>
        <taxon>Bacteria</taxon>
        <taxon>Pseudomonadati</taxon>
        <taxon>Pseudomonadota</taxon>
        <taxon>Gammaproteobacteria</taxon>
        <taxon>Pasteurellales</taxon>
        <taxon>Pasteurellaceae</taxon>
        <taxon>Haemophilus</taxon>
    </lineage>
</organism>
<comment type="caution">
    <text evidence="1">The sequence shown here is derived from an EMBL/GenBank/DDBJ whole genome shotgun (WGS) entry which is preliminary data.</text>
</comment>
<accession>A0ABD6WPA5</accession>
<reference evidence="1" key="1">
    <citation type="submission" date="2017-02" db="EMBL/GenBank/DDBJ databases">
        <title>Haemophilus influenzae in COPD genome sequencing project.</title>
        <authorList>
            <person name="Murphy T.F."/>
            <person name="Kong Y."/>
            <person name="Nadendla S."/>
            <person name="Tettelin H."/>
            <person name="Pettigrew M."/>
        </authorList>
    </citation>
    <scope>NUCLEOTIDE SEQUENCE [LARGE SCALE GENOMIC DNA]</scope>
    <source>
        <strain evidence="1">19P94H1</strain>
    </source>
</reference>
<evidence type="ECO:0008006" key="2">
    <source>
        <dbReference type="Google" id="ProtNLM"/>
    </source>
</evidence>
<evidence type="ECO:0000313" key="1">
    <source>
        <dbReference type="EMBL" id="PRL89062.1"/>
    </source>
</evidence>
<name>A0ABD6WPA5_HAEIF</name>
<dbReference type="RefSeq" id="WP_005642278.1">
    <property type="nucleotide sequence ID" value="NZ_AP018766.1"/>
</dbReference>
<dbReference type="EMBL" id="MZKM01000051">
    <property type="protein sequence ID" value="PRL89062.1"/>
    <property type="molecule type" value="Genomic_DNA"/>
</dbReference>
<dbReference type="AlphaFoldDB" id="A0ABD6WPA5"/>
<protein>
    <recommendedName>
        <fullName evidence="2">DUF2303 family protein</fullName>
    </recommendedName>
</protein>